<dbReference type="EMBL" id="MHIF01000043">
    <property type="protein sequence ID" value="OGY47343.1"/>
    <property type="molecule type" value="Genomic_DNA"/>
</dbReference>
<keyword evidence="1" id="KW-0812">Transmembrane</keyword>
<organism evidence="2 3">
    <name type="scientific">Candidatus Buchananbacteria bacterium RIFCSPHIGHO2_01_FULL_46_12</name>
    <dbReference type="NCBI Taxonomy" id="1797536"/>
    <lineage>
        <taxon>Bacteria</taxon>
        <taxon>Candidatus Buchananiibacteriota</taxon>
    </lineage>
</organism>
<keyword evidence="1" id="KW-0472">Membrane</keyword>
<evidence type="ECO:0000256" key="1">
    <source>
        <dbReference type="SAM" id="Phobius"/>
    </source>
</evidence>
<sequence>MKKRTKVIIGIIVAIIVIALIAILLWWWLGRGAEPFVNLNTNQGIQLPQGLPPAGTTSQTKLPPVLAQKPDLAAGLKAAAMIFAERFGSYSNESNFSNLESLDSLMTSKMKAWVKNYKASMPASPGETAVYSGVTTKALSVEIKTFEEASGKAEVIVNTQRQKSQGTTVNPEVYYQKLELSLVLAGGSWQVDEAKWE</sequence>
<dbReference type="Proteomes" id="UP000178432">
    <property type="component" value="Unassembled WGS sequence"/>
</dbReference>
<protein>
    <recommendedName>
        <fullName evidence="4">Tim44-like domain-containing protein</fullName>
    </recommendedName>
</protein>
<comment type="caution">
    <text evidence="2">The sequence shown here is derived from an EMBL/GenBank/DDBJ whole genome shotgun (WGS) entry which is preliminary data.</text>
</comment>
<feature type="transmembrane region" description="Helical" evidence="1">
    <location>
        <begin position="7"/>
        <end position="29"/>
    </location>
</feature>
<accession>A0A1G1Y4S8</accession>
<reference evidence="2 3" key="1">
    <citation type="journal article" date="2016" name="Nat. Commun.">
        <title>Thousands of microbial genomes shed light on interconnected biogeochemical processes in an aquifer system.</title>
        <authorList>
            <person name="Anantharaman K."/>
            <person name="Brown C.T."/>
            <person name="Hug L.A."/>
            <person name="Sharon I."/>
            <person name="Castelle C.J."/>
            <person name="Probst A.J."/>
            <person name="Thomas B.C."/>
            <person name="Singh A."/>
            <person name="Wilkins M.J."/>
            <person name="Karaoz U."/>
            <person name="Brodie E.L."/>
            <person name="Williams K.H."/>
            <person name="Hubbard S.S."/>
            <person name="Banfield J.F."/>
        </authorList>
    </citation>
    <scope>NUCLEOTIDE SEQUENCE [LARGE SCALE GENOMIC DNA]</scope>
</reference>
<evidence type="ECO:0000313" key="3">
    <source>
        <dbReference type="Proteomes" id="UP000178432"/>
    </source>
</evidence>
<evidence type="ECO:0008006" key="4">
    <source>
        <dbReference type="Google" id="ProtNLM"/>
    </source>
</evidence>
<proteinExistence type="predicted"/>
<evidence type="ECO:0000313" key="2">
    <source>
        <dbReference type="EMBL" id="OGY47343.1"/>
    </source>
</evidence>
<dbReference type="AlphaFoldDB" id="A0A1G1Y4S8"/>
<name>A0A1G1Y4S8_9BACT</name>
<keyword evidence="1" id="KW-1133">Transmembrane helix</keyword>
<gene>
    <name evidence="2" type="ORF">A2663_00340</name>
</gene>